<protein>
    <submittedName>
        <fullName evidence="3">Ankyrin repeat domain-containing protein</fullName>
    </submittedName>
</protein>
<dbReference type="SMART" id="SM00248">
    <property type="entry name" value="ANK"/>
    <property type="match status" value="11"/>
</dbReference>
<dbReference type="PANTHER" id="PTHR24161:SF124">
    <property type="entry name" value="TRANSIENT RECEPTOR POTENTIAL CHANNEL PYREXIA"/>
    <property type="match status" value="1"/>
</dbReference>
<dbReference type="InterPro" id="IPR002110">
    <property type="entry name" value="Ankyrin_rpt"/>
</dbReference>
<sequence length="785" mass="88246">MVMTYEQWNIILGVIDQEVNLSENNVIERIKELLKEVKILGQAEILRMLEEVSHGLEVPSKIPRVQETQEPLKKRLKVVNVPQTKEEAKKILKESRVSNAQQMVKRMLKRLGVQETSEESKAVALEDVLNARKISEKVPVMLDVGKILETLKALKRASKNVYREWEKNKFDVNHWFKVDCLHERFSYTLLYLAIDFKLNNLINAMLKVKGIDINAPSPFSEWTALHWAVEDRNTEVARKLIEKGANVNQLDSSQRTTLYQPAVNGDIEITKILVKNNADVNAEDLARLTALYKAADNGHEEVAKYLMENGADVKKNGALKLTPLHIAVANVDEAMVNCIIKNDKNIVENIEIVDVFGWSPLYWAAAKNNTLILEILLQATSRYRASVDIEDKLIGRSPLHIAATNDNVEAVELLINYEANVNHKDAWGWTPFNCAAAKGNRKVMNYLIAHGASIETNDPQKILLSICPYNYLEAVTTITQLGIWKDVMKLMVAEFLRCAAGHGDTLMVHALLESGINANARDDLESTALHKAAKGGHAEVVRTLILYGANVNAQDSSGQSPLAYAFEHRHWIVVMTLLCYGASTLLPDHCGETVRDLAEHQGISNLLVEAEQRALDILTRLNLESSILRNKKLMTVQHIESHMLREIESHNLSISFERMIRDQANQIEQLQYNAKLNEKGVAFITDHIKCVQLETNTKACSAEMDGVKEQILHSPCRWSYRTKNVNVRRVTSLANGIECMKLGPNTEACQGPSTKEPNTHLSMIEKLSLLPLYSAVGKYEAVINS</sequence>
<dbReference type="SUPFAM" id="SSF48403">
    <property type="entry name" value="Ankyrin repeat"/>
    <property type="match status" value="1"/>
</dbReference>
<feature type="repeat" description="ANK" evidence="2">
    <location>
        <begin position="394"/>
        <end position="426"/>
    </location>
</feature>
<accession>A0AAU8MM99</accession>
<dbReference type="PROSITE" id="PS50088">
    <property type="entry name" value="ANK_REPEAT"/>
    <property type="match status" value="6"/>
</dbReference>
<reference evidence="3" key="1">
    <citation type="submission" date="2024-06" db="EMBL/GenBank/DDBJ databases">
        <authorList>
            <person name="Al-Khalidi N."/>
            <person name="Al-Zurfi S.M."/>
            <person name="Lahuf A."/>
        </authorList>
    </citation>
    <scope>NUCLEOTIDE SEQUENCE</scope>
    <source>
        <strain evidence="3">Karbala-1</strain>
    </source>
</reference>
<evidence type="ECO:0000313" key="3">
    <source>
        <dbReference type="EMBL" id="XCO72196.1"/>
    </source>
</evidence>
<evidence type="ECO:0000256" key="1">
    <source>
        <dbReference type="ARBA" id="ARBA00022737"/>
    </source>
</evidence>
<dbReference type="AlphaFoldDB" id="A0AAU8MM99"/>
<feature type="repeat" description="ANK" evidence="2">
    <location>
        <begin position="253"/>
        <end position="285"/>
    </location>
</feature>
<organism evidence="3">
    <name type="scientific">Wolbachia endosymbiont of Ephestia elutella</name>
    <dbReference type="NCBI Taxonomy" id="3231696"/>
    <lineage>
        <taxon>Bacteria</taxon>
        <taxon>Pseudomonadati</taxon>
        <taxon>Pseudomonadota</taxon>
        <taxon>Alphaproteobacteria</taxon>
        <taxon>Rickettsiales</taxon>
        <taxon>Anaplasmataceae</taxon>
        <taxon>Wolbachieae</taxon>
        <taxon>Wolbachia</taxon>
    </lineage>
</organism>
<feature type="repeat" description="ANK" evidence="2">
    <location>
        <begin position="524"/>
        <end position="556"/>
    </location>
</feature>
<proteinExistence type="predicted"/>
<feature type="repeat" description="ANK" evidence="2">
    <location>
        <begin position="427"/>
        <end position="459"/>
    </location>
</feature>
<dbReference type="Gene3D" id="1.25.40.20">
    <property type="entry name" value="Ankyrin repeat-containing domain"/>
    <property type="match status" value="3"/>
</dbReference>
<dbReference type="PANTHER" id="PTHR24161">
    <property type="entry name" value="ANK_REP_REGION DOMAIN-CONTAINING PROTEIN-RELATED"/>
    <property type="match status" value="1"/>
</dbReference>
<keyword evidence="2" id="KW-0040">ANK repeat</keyword>
<dbReference type="Pfam" id="PF12796">
    <property type="entry name" value="Ank_2"/>
    <property type="match status" value="4"/>
</dbReference>
<feature type="repeat" description="ANK" evidence="2">
    <location>
        <begin position="286"/>
        <end position="318"/>
    </location>
</feature>
<dbReference type="PRINTS" id="PR01415">
    <property type="entry name" value="ANKYRIN"/>
</dbReference>
<gene>
    <name evidence="3" type="ORF">ABS251_03350</name>
</gene>
<keyword evidence="1" id="KW-0677">Repeat</keyword>
<dbReference type="EMBL" id="CP159923">
    <property type="protein sequence ID" value="XCO72196.1"/>
    <property type="molecule type" value="Genomic_DNA"/>
</dbReference>
<dbReference type="InterPro" id="IPR036770">
    <property type="entry name" value="Ankyrin_rpt-contain_sf"/>
</dbReference>
<name>A0AAU8MM99_9RICK</name>
<evidence type="ECO:0000256" key="2">
    <source>
        <dbReference type="PROSITE-ProRule" id="PRU00023"/>
    </source>
</evidence>
<dbReference type="PROSITE" id="PS50297">
    <property type="entry name" value="ANK_REP_REGION"/>
    <property type="match status" value="6"/>
</dbReference>
<feature type="repeat" description="ANK" evidence="2">
    <location>
        <begin position="220"/>
        <end position="252"/>
    </location>
</feature>